<dbReference type="PANTHER" id="PTHR12634:SF8">
    <property type="entry name" value="FIERY MOUNTAIN, ISOFORM D"/>
    <property type="match status" value="1"/>
</dbReference>
<reference evidence="3" key="2">
    <citation type="journal article" date="2007" name="Science">
        <title>Draft genome sequence of the sexually transmitted pathogen Trichomonas vaginalis.</title>
        <authorList>
            <person name="Carlton J.M."/>
            <person name="Hirt R.P."/>
            <person name="Silva J.C."/>
            <person name="Delcher A.L."/>
            <person name="Schatz M."/>
            <person name="Zhao Q."/>
            <person name="Wortman J.R."/>
            <person name="Bidwell S.L."/>
            <person name="Alsmark U.C.M."/>
            <person name="Besteiro S."/>
            <person name="Sicheritz-Ponten T."/>
            <person name="Noel C.J."/>
            <person name="Dacks J.B."/>
            <person name="Foster P.G."/>
            <person name="Simillion C."/>
            <person name="Van de Peer Y."/>
            <person name="Miranda-Saavedra D."/>
            <person name="Barton G.J."/>
            <person name="Westrop G.D."/>
            <person name="Mueller S."/>
            <person name="Dessi D."/>
            <person name="Fiori P.L."/>
            <person name="Ren Q."/>
            <person name="Paulsen I."/>
            <person name="Zhang H."/>
            <person name="Bastida-Corcuera F.D."/>
            <person name="Simoes-Barbosa A."/>
            <person name="Brown M.T."/>
            <person name="Hayes R.D."/>
            <person name="Mukherjee M."/>
            <person name="Okumura C.Y."/>
            <person name="Schneider R."/>
            <person name="Smith A.J."/>
            <person name="Vanacova S."/>
            <person name="Villalvazo M."/>
            <person name="Haas B.J."/>
            <person name="Pertea M."/>
            <person name="Feldblyum T.V."/>
            <person name="Utterback T.R."/>
            <person name="Shu C.L."/>
            <person name="Osoegawa K."/>
            <person name="de Jong P.J."/>
            <person name="Hrdy I."/>
            <person name="Horvathova L."/>
            <person name="Zubacova Z."/>
            <person name="Dolezal P."/>
            <person name="Malik S.B."/>
            <person name="Logsdon J.M. Jr."/>
            <person name="Henze K."/>
            <person name="Gupta A."/>
            <person name="Wang C.C."/>
            <person name="Dunne R.L."/>
            <person name="Upcroft J.A."/>
            <person name="Upcroft P."/>
            <person name="White O."/>
            <person name="Salzberg S.L."/>
            <person name="Tang P."/>
            <person name="Chiu C.-H."/>
            <person name="Lee Y.-S."/>
            <person name="Embley T.M."/>
            <person name="Coombs G.H."/>
            <person name="Mottram J.C."/>
            <person name="Tachezy J."/>
            <person name="Fraser-Liggett C.M."/>
            <person name="Johnson P.J."/>
        </authorList>
    </citation>
    <scope>NUCLEOTIDE SEQUENCE [LARGE SCALE GENOMIC DNA]</scope>
    <source>
        <strain evidence="3">G3</strain>
    </source>
</reference>
<evidence type="ECO:0000313" key="3">
    <source>
        <dbReference type="EMBL" id="EAY03693.1"/>
    </source>
</evidence>
<keyword evidence="4" id="KW-1185">Reference proteome</keyword>
<sequence length="467" mass="54170">MKHRAKYFPDSISFSIAKSNCAIEEILDDSNLKQAIQNPNTQFLEYLSTESSIHQMMDYVLTENKLKCDQYQRRSQLCIELLKSKFLGYQNSLLSNQVFIDKIRDFMYLSANRNPFLCGHFANLITSYTNLSDGSFLNNFDHLKYYLTQNIDIVALKDLFVFLVTEFNGEFQFSQQDSINMCEDLIDMPYNKQLGVVSAFQDIISKREYLISLFDDDIVMKDLLKMAFKTNKPLLARDIFNFIGNSKCLCENSTGVIEKMGNKFSISEDQISPISFIPYINLYPSSVGNYMNYFFKKGSNTMINHAIVKTIANLSDEEIEKIVIKEDIPSKVIEKFNTTDRSGHIQALAECLMKNSYVWSTYKNNLWTKFVKDQLIPYLNVKNGYYGGYINGVYCTLDDLKNKITNAIKFETEINEECVSKPIKNIVNEDNDEEPVISTKPDEIDYESIVVSRRRHRHVPRMLFNYD</sequence>
<dbReference type="InParanoid" id="A2EUJ1"/>
<dbReference type="GO" id="GO:0019903">
    <property type="term" value="F:protein phosphatase binding"/>
    <property type="evidence" value="ECO:0007669"/>
    <property type="project" value="InterPro"/>
</dbReference>
<dbReference type="KEGG" id="tva:4761539"/>
<accession>A2EUJ1</accession>
<dbReference type="VEuPathDB" id="TrichDB:TVAG_031920"/>
<evidence type="ECO:0000256" key="1">
    <source>
        <dbReference type="ARBA" id="ARBA00006180"/>
    </source>
</evidence>
<dbReference type="Proteomes" id="UP000001542">
    <property type="component" value="Unassembled WGS sequence"/>
</dbReference>
<evidence type="ECO:0000256" key="2">
    <source>
        <dbReference type="ARBA" id="ARBA00023306"/>
    </source>
</evidence>
<protein>
    <submittedName>
        <fullName evidence="3">Uncharacterized protein</fullName>
    </submittedName>
</protein>
<dbReference type="VEuPathDB" id="TrichDB:TVAGG3_0363140"/>
<name>A2EUJ1_TRIV3</name>
<dbReference type="EMBL" id="DS113497">
    <property type="protein sequence ID" value="EAY03693.1"/>
    <property type="molecule type" value="Genomic_DNA"/>
</dbReference>
<dbReference type="InterPro" id="IPR007587">
    <property type="entry name" value="SAPS"/>
</dbReference>
<evidence type="ECO:0000313" key="4">
    <source>
        <dbReference type="Proteomes" id="UP000001542"/>
    </source>
</evidence>
<dbReference type="PANTHER" id="PTHR12634">
    <property type="entry name" value="SIT4 YEAST -ASSOCIATING PROTEIN-RELATED"/>
    <property type="match status" value="1"/>
</dbReference>
<dbReference type="RefSeq" id="XP_001315916.1">
    <property type="nucleotide sequence ID" value="XM_001315881.1"/>
</dbReference>
<proteinExistence type="inferred from homology"/>
<comment type="similarity">
    <text evidence="1">Belongs to the SAPS family.</text>
</comment>
<organism evidence="3 4">
    <name type="scientific">Trichomonas vaginalis (strain ATCC PRA-98 / G3)</name>
    <dbReference type="NCBI Taxonomy" id="412133"/>
    <lineage>
        <taxon>Eukaryota</taxon>
        <taxon>Metamonada</taxon>
        <taxon>Parabasalia</taxon>
        <taxon>Trichomonadida</taxon>
        <taxon>Trichomonadidae</taxon>
        <taxon>Trichomonas</taxon>
    </lineage>
</organism>
<reference evidence="3" key="1">
    <citation type="submission" date="2006-10" db="EMBL/GenBank/DDBJ databases">
        <authorList>
            <person name="Amadeo P."/>
            <person name="Zhao Q."/>
            <person name="Wortman J."/>
            <person name="Fraser-Liggett C."/>
            <person name="Carlton J."/>
        </authorList>
    </citation>
    <scope>NUCLEOTIDE SEQUENCE</scope>
    <source>
        <strain evidence="3">G3</strain>
    </source>
</reference>
<dbReference type="AlphaFoldDB" id="A2EUJ1"/>
<keyword evidence="2" id="KW-0131">Cell cycle</keyword>
<gene>
    <name evidence="3" type="ORF">TVAG_031920</name>
</gene>